<gene>
    <name evidence="2" type="ORF">KIW84_012064</name>
</gene>
<accession>A0A9D5BGK8</accession>
<dbReference type="Pfam" id="PF24924">
    <property type="entry name" value="DUF7745"/>
    <property type="match status" value="1"/>
</dbReference>
<protein>
    <recommendedName>
        <fullName evidence="1">DUF7745 domain-containing protein</fullName>
    </recommendedName>
</protein>
<dbReference type="Proteomes" id="UP001058974">
    <property type="component" value="Chromosome 1"/>
</dbReference>
<dbReference type="Gramene" id="Psat01G0206400-T1">
    <property type="protein sequence ID" value="KAI5443260.1"/>
    <property type="gene ID" value="KIW84_012064"/>
</dbReference>
<evidence type="ECO:0000313" key="2">
    <source>
        <dbReference type="EMBL" id="KAI5443260.1"/>
    </source>
</evidence>
<organism evidence="2 3">
    <name type="scientific">Pisum sativum</name>
    <name type="common">Garden pea</name>
    <name type="synonym">Lathyrus oleraceus</name>
    <dbReference type="NCBI Taxonomy" id="3888"/>
    <lineage>
        <taxon>Eukaryota</taxon>
        <taxon>Viridiplantae</taxon>
        <taxon>Streptophyta</taxon>
        <taxon>Embryophyta</taxon>
        <taxon>Tracheophyta</taxon>
        <taxon>Spermatophyta</taxon>
        <taxon>Magnoliopsida</taxon>
        <taxon>eudicotyledons</taxon>
        <taxon>Gunneridae</taxon>
        <taxon>Pentapetalae</taxon>
        <taxon>rosids</taxon>
        <taxon>fabids</taxon>
        <taxon>Fabales</taxon>
        <taxon>Fabaceae</taxon>
        <taxon>Papilionoideae</taxon>
        <taxon>50 kb inversion clade</taxon>
        <taxon>NPAAA clade</taxon>
        <taxon>Hologalegina</taxon>
        <taxon>IRL clade</taxon>
        <taxon>Fabeae</taxon>
        <taxon>Lathyrus</taxon>
    </lineage>
</organism>
<comment type="caution">
    <text evidence="2">The sequence shown here is derived from an EMBL/GenBank/DDBJ whole genome shotgun (WGS) entry which is preliminary data.</text>
</comment>
<evidence type="ECO:0000259" key="1">
    <source>
        <dbReference type="Pfam" id="PF24924"/>
    </source>
</evidence>
<feature type="domain" description="DUF7745" evidence="1">
    <location>
        <begin position="1"/>
        <end position="71"/>
    </location>
</feature>
<dbReference type="EMBL" id="JAMSHJ010000001">
    <property type="protein sequence ID" value="KAI5443260.1"/>
    <property type="molecule type" value="Genomic_DNA"/>
</dbReference>
<proteinExistence type="predicted"/>
<name>A0A9D5BGK8_PEA</name>
<dbReference type="AlphaFoldDB" id="A0A9D5BGK8"/>
<reference evidence="2 3" key="1">
    <citation type="journal article" date="2022" name="Nat. Genet.">
        <title>Improved pea reference genome and pan-genome highlight genomic features and evolutionary characteristics.</title>
        <authorList>
            <person name="Yang T."/>
            <person name="Liu R."/>
            <person name="Luo Y."/>
            <person name="Hu S."/>
            <person name="Wang D."/>
            <person name="Wang C."/>
            <person name="Pandey M.K."/>
            <person name="Ge S."/>
            <person name="Xu Q."/>
            <person name="Li N."/>
            <person name="Li G."/>
            <person name="Huang Y."/>
            <person name="Saxena R.K."/>
            <person name="Ji Y."/>
            <person name="Li M."/>
            <person name="Yan X."/>
            <person name="He Y."/>
            <person name="Liu Y."/>
            <person name="Wang X."/>
            <person name="Xiang C."/>
            <person name="Varshney R.K."/>
            <person name="Ding H."/>
            <person name="Gao S."/>
            <person name="Zong X."/>
        </authorList>
    </citation>
    <scope>NUCLEOTIDE SEQUENCE [LARGE SCALE GENOMIC DNA]</scope>
    <source>
        <strain evidence="2 3">cv. Zhongwan 6</strain>
    </source>
</reference>
<evidence type="ECO:0000313" key="3">
    <source>
        <dbReference type="Proteomes" id="UP001058974"/>
    </source>
</evidence>
<dbReference type="PANTHER" id="PTHR48154">
    <property type="entry name" value="PROTEIN, PUTATIVE-RELATED"/>
    <property type="match status" value="1"/>
</dbReference>
<dbReference type="PANTHER" id="PTHR48154:SF1">
    <property type="entry name" value="PROTEIN, PUTATIVE-RELATED"/>
    <property type="match status" value="1"/>
</dbReference>
<keyword evidence="3" id="KW-1185">Reference proteome</keyword>
<sequence length="114" mass="13074">MSLTNDDIVWYDSSLSSLDIIDCYGEFSNVPLIGTQGGINYNPALARRQLGFPLRDKRNNTLLEALEAYTSWVKKRALELKMPYACERHVSMVVVELSNLPNQDIRSWKMHSPR</sequence>
<dbReference type="InterPro" id="IPR056647">
    <property type="entry name" value="DUF7745"/>
</dbReference>